<dbReference type="GO" id="GO:0003735">
    <property type="term" value="F:structural constituent of ribosome"/>
    <property type="evidence" value="ECO:0007669"/>
    <property type="project" value="InterPro"/>
</dbReference>
<evidence type="ECO:0000256" key="4">
    <source>
        <dbReference type="ARBA" id="ARBA00035219"/>
    </source>
</evidence>
<dbReference type="InterPro" id="IPR001147">
    <property type="entry name" value="Ribosomal_eL21"/>
</dbReference>
<evidence type="ECO:0000256" key="2">
    <source>
        <dbReference type="ARBA" id="ARBA00022980"/>
    </source>
</evidence>
<dbReference type="InterPro" id="IPR008991">
    <property type="entry name" value="Translation_prot_SH3-like_sf"/>
</dbReference>
<dbReference type="FunFam" id="2.30.30.70:FF:000001">
    <property type="entry name" value="60S ribosomal protein L21"/>
    <property type="match status" value="1"/>
</dbReference>
<dbReference type="eggNOG" id="arCOG04129">
    <property type="taxonomic scope" value="Archaea"/>
</dbReference>
<dbReference type="PROSITE" id="PS01171">
    <property type="entry name" value="RIBOSOMAL_L21E"/>
    <property type="match status" value="1"/>
</dbReference>
<dbReference type="EMBL" id="CP000505">
    <property type="protein sequence ID" value="ABL77764.1"/>
    <property type="molecule type" value="Genomic_DNA"/>
</dbReference>
<sequence length="102" mass="11905">MRHSHGYRNRGRKLLRKHPRRRGYGGLSRLMYEYNPGDRVVIDIDPTFIETAPHRRYQGRVGRVVEKRGRAYVIEVVLGSKVKKIITTKEHIKPLTTPQQSA</sequence>
<dbReference type="GeneID" id="4600893"/>
<dbReference type="OrthoDB" id="6295at2157"/>
<proteinExistence type="inferred from homology"/>
<dbReference type="GO" id="GO:1990904">
    <property type="term" value="C:ribonucleoprotein complex"/>
    <property type="evidence" value="ECO:0007669"/>
    <property type="project" value="UniProtKB-KW"/>
</dbReference>
<protein>
    <recommendedName>
        <fullName evidence="4 5">Large ribosomal subunit protein eL21</fullName>
    </recommendedName>
</protein>
<gene>
    <name evidence="5" type="primary">rpl21e</name>
    <name evidence="7" type="ordered locus">Tpen_0355</name>
</gene>
<reference evidence="8" key="1">
    <citation type="journal article" date="2008" name="J. Bacteriol.">
        <title>Genome sequence of Thermofilum pendens reveals an exceptional loss of biosynthetic pathways without genome reduction.</title>
        <authorList>
            <person name="Anderson I."/>
            <person name="Rodriguez J."/>
            <person name="Susanti D."/>
            <person name="Porat I."/>
            <person name="Reich C."/>
            <person name="Ulrich L.E."/>
            <person name="Elkins J.G."/>
            <person name="Mavromatis K."/>
            <person name="Lykidis A."/>
            <person name="Kim E."/>
            <person name="Thompson L.S."/>
            <person name="Nolan M."/>
            <person name="Land M."/>
            <person name="Copeland A."/>
            <person name="Lapidus A."/>
            <person name="Lucas S."/>
            <person name="Detter C."/>
            <person name="Zhulin I.B."/>
            <person name="Olsen G.J."/>
            <person name="Whitman W."/>
            <person name="Mukhopadhyay B."/>
            <person name="Bristow J."/>
            <person name="Kyrpides N."/>
        </authorList>
    </citation>
    <scope>NUCLEOTIDE SEQUENCE [LARGE SCALE GENOMIC DNA]</scope>
    <source>
        <strain evidence="8">DSM 2475 / Hrk 5</strain>
    </source>
</reference>
<dbReference type="InterPro" id="IPR022856">
    <property type="entry name" value="Ribosomal_eL21_arc"/>
</dbReference>
<dbReference type="STRING" id="368408.Tpen_0355"/>
<dbReference type="Proteomes" id="UP000000641">
    <property type="component" value="Chromosome"/>
</dbReference>
<keyword evidence="3 5" id="KW-0687">Ribonucleoprotein</keyword>
<dbReference type="PANTHER" id="PTHR20981">
    <property type="entry name" value="60S RIBOSOMAL PROTEIN L21"/>
    <property type="match status" value="1"/>
</dbReference>
<dbReference type="Gene3D" id="2.30.30.70">
    <property type="entry name" value="Ribosomal protein L21"/>
    <property type="match status" value="1"/>
</dbReference>
<keyword evidence="2 5" id="KW-0689">Ribosomal protein</keyword>
<keyword evidence="8" id="KW-1185">Reference proteome</keyword>
<feature type="region of interest" description="Disordered" evidence="6">
    <location>
        <begin position="1"/>
        <end position="22"/>
    </location>
</feature>
<comment type="similarity">
    <text evidence="1 5">Belongs to the eukaryotic ribosomal protein eL21 family.</text>
</comment>
<evidence type="ECO:0000313" key="7">
    <source>
        <dbReference type="EMBL" id="ABL77764.1"/>
    </source>
</evidence>
<dbReference type="KEGG" id="tpe:Tpen_0355"/>
<dbReference type="AlphaFoldDB" id="A1RX34"/>
<dbReference type="GO" id="GO:0005840">
    <property type="term" value="C:ribosome"/>
    <property type="evidence" value="ECO:0007669"/>
    <property type="project" value="UniProtKB-KW"/>
</dbReference>
<accession>A1RX34</accession>
<evidence type="ECO:0000256" key="1">
    <source>
        <dbReference type="ARBA" id="ARBA00008427"/>
    </source>
</evidence>
<dbReference type="RefSeq" id="WP_011752029.1">
    <property type="nucleotide sequence ID" value="NC_008698.1"/>
</dbReference>
<dbReference type="InterPro" id="IPR036948">
    <property type="entry name" value="Ribosomal_eL21_sf"/>
</dbReference>
<dbReference type="HOGENOM" id="CLU_103610_1_1_2"/>
<dbReference type="Pfam" id="PF01157">
    <property type="entry name" value="Ribosomal_L21e"/>
    <property type="match status" value="1"/>
</dbReference>
<evidence type="ECO:0000256" key="6">
    <source>
        <dbReference type="SAM" id="MobiDB-lite"/>
    </source>
</evidence>
<evidence type="ECO:0000256" key="5">
    <source>
        <dbReference type="HAMAP-Rule" id="MF_00369"/>
    </source>
</evidence>
<dbReference type="SUPFAM" id="SSF50104">
    <property type="entry name" value="Translation proteins SH3-like domain"/>
    <property type="match status" value="1"/>
</dbReference>
<dbReference type="InterPro" id="IPR018259">
    <property type="entry name" value="Ribosomal_eL21_CS"/>
</dbReference>
<name>A1RX34_THEPD</name>
<evidence type="ECO:0000313" key="8">
    <source>
        <dbReference type="Proteomes" id="UP000000641"/>
    </source>
</evidence>
<dbReference type="EnsemblBacteria" id="ABL77764">
    <property type="protein sequence ID" value="ABL77764"/>
    <property type="gene ID" value="Tpen_0355"/>
</dbReference>
<dbReference type="GO" id="GO:0006412">
    <property type="term" value="P:translation"/>
    <property type="evidence" value="ECO:0007669"/>
    <property type="project" value="UniProtKB-UniRule"/>
</dbReference>
<evidence type="ECO:0000256" key="3">
    <source>
        <dbReference type="ARBA" id="ARBA00023274"/>
    </source>
</evidence>
<organism evidence="7 8">
    <name type="scientific">Thermofilum pendens (strain DSM 2475 / Hrk 5)</name>
    <dbReference type="NCBI Taxonomy" id="368408"/>
    <lineage>
        <taxon>Archaea</taxon>
        <taxon>Thermoproteota</taxon>
        <taxon>Thermoprotei</taxon>
        <taxon>Thermofilales</taxon>
        <taxon>Thermofilaceae</taxon>
        <taxon>Thermofilum</taxon>
    </lineage>
</organism>
<dbReference type="NCBIfam" id="NF003303">
    <property type="entry name" value="PRK04306.1"/>
    <property type="match status" value="1"/>
</dbReference>
<dbReference type="HAMAP" id="MF_00369">
    <property type="entry name" value="Ribosomal_eL21"/>
    <property type="match status" value="1"/>
</dbReference>